<dbReference type="Proteomes" id="UP000504631">
    <property type="component" value="Unplaced"/>
</dbReference>
<dbReference type="PANTHER" id="PTHR13333">
    <property type="entry name" value="M-AAA PROTEASE-INTERACTING PROTEIN 1, MITOCHONDRIAL"/>
    <property type="match status" value="1"/>
</dbReference>
<evidence type="ECO:0000313" key="2">
    <source>
        <dbReference type="RefSeq" id="XP_033355836.1"/>
    </source>
</evidence>
<dbReference type="RefSeq" id="XP_033355836.1">
    <property type="nucleotide sequence ID" value="XM_033499945.1"/>
</dbReference>
<reference evidence="2" key="1">
    <citation type="submission" date="2025-08" db="UniProtKB">
        <authorList>
            <consortium name="RefSeq"/>
        </authorList>
    </citation>
    <scope>IDENTIFICATION</scope>
    <source>
        <tissue evidence="2">Muscle</tissue>
    </source>
</reference>
<dbReference type="KEGG" id="bvk:117236741"/>
<protein>
    <submittedName>
        <fullName evidence="2">Uncharacterized protein LOC117236741</fullName>
    </submittedName>
</protein>
<accession>A0A6J3KUL3</accession>
<dbReference type="GeneID" id="117236741"/>
<dbReference type="GO" id="GO:0005743">
    <property type="term" value="C:mitochondrial inner membrane"/>
    <property type="evidence" value="ECO:0007669"/>
    <property type="project" value="TreeGrafter"/>
</dbReference>
<dbReference type="GO" id="GO:0043022">
    <property type="term" value="F:ribosome binding"/>
    <property type="evidence" value="ECO:0007669"/>
    <property type="project" value="TreeGrafter"/>
</dbReference>
<proteinExistence type="predicted"/>
<dbReference type="PANTHER" id="PTHR13333:SF5">
    <property type="entry name" value="M-AAA PROTEASE-INTERACTING PROTEIN 1, MITOCHONDRIAL"/>
    <property type="match status" value="1"/>
</dbReference>
<gene>
    <name evidence="2" type="primary">LOC117236741</name>
</gene>
<organism evidence="1 2">
    <name type="scientific">Bombus vosnesenskii</name>
    <dbReference type="NCBI Taxonomy" id="207650"/>
    <lineage>
        <taxon>Eukaryota</taxon>
        <taxon>Metazoa</taxon>
        <taxon>Ecdysozoa</taxon>
        <taxon>Arthropoda</taxon>
        <taxon>Hexapoda</taxon>
        <taxon>Insecta</taxon>
        <taxon>Pterygota</taxon>
        <taxon>Neoptera</taxon>
        <taxon>Endopterygota</taxon>
        <taxon>Hymenoptera</taxon>
        <taxon>Apocrita</taxon>
        <taxon>Aculeata</taxon>
        <taxon>Apoidea</taxon>
        <taxon>Anthophila</taxon>
        <taxon>Apidae</taxon>
        <taxon>Bombus</taxon>
        <taxon>Pyrobombus</taxon>
    </lineage>
</organism>
<dbReference type="AlphaFoldDB" id="A0A6J3KUL3"/>
<sequence length="224" mass="26731">MLFRLKKCVLHIQMRQFVMFHTNNTAQLKIKTIYHWREPKYSNIINPSLNVRRLLHSENQSSLPPLMFGYPKQWNFFETVQFYFILNSSIDPEFRIQDFMIGAHQALIAISTALNMRDYEALNGMVKEKAIKILRHRVDRLTPRQRELLLINDESLVFLPYFIKLRRNKDNNDAVVHIGIQGLFIKGFLDIDSYVHIHYIFERMYKNGVGSEWIVRLVSHTSFW</sequence>
<name>A0A6J3KUL3_9HYME</name>
<evidence type="ECO:0000313" key="1">
    <source>
        <dbReference type="Proteomes" id="UP000504631"/>
    </source>
</evidence>
<keyword evidence="1" id="KW-1185">Reference proteome</keyword>
<dbReference type="GO" id="GO:0032979">
    <property type="term" value="P:protein insertion into mitochondrial inner membrane from matrix"/>
    <property type="evidence" value="ECO:0007669"/>
    <property type="project" value="TreeGrafter"/>
</dbReference>